<evidence type="ECO:0000256" key="1">
    <source>
        <dbReference type="PROSITE-ProRule" id="PRU00325"/>
    </source>
</evidence>
<keyword evidence="1" id="KW-0479">Metal-binding</keyword>
<accession>A0ABR3HT59</accession>
<keyword evidence="5" id="KW-1185">Reference proteome</keyword>
<dbReference type="SMART" id="SM00513">
    <property type="entry name" value="SAP"/>
    <property type="match status" value="1"/>
</dbReference>
<dbReference type="EMBL" id="JBEUOH010000014">
    <property type="protein sequence ID" value="KAL0879678.1"/>
    <property type="molecule type" value="Genomic_DNA"/>
</dbReference>
<gene>
    <name evidence="4" type="ORF">ABMA27_003393</name>
</gene>
<dbReference type="PROSITE" id="PS50966">
    <property type="entry name" value="ZF_SWIM"/>
    <property type="match status" value="1"/>
</dbReference>
<dbReference type="InterPro" id="IPR036361">
    <property type="entry name" value="SAP_dom_sf"/>
</dbReference>
<dbReference type="InterPro" id="IPR011335">
    <property type="entry name" value="Restrct_endonuc-II-like"/>
</dbReference>
<dbReference type="Gene3D" id="1.10.720.30">
    <property type="entry name" value="SAP domain"/>
    <property type="match status" value="1"/>
</dbReference>
<dbReference type="Pfam" id="PF04434">
    <property type="entry name" value="SWIM"/>
    <property type="match status" value="1"/>
</dbReference>
<evidence type="ECO:0000259" key="2">
    <source>
        <dbReference type="PROSITE" id="PS50800"/>
    </source>
</evidence>
<protein>
    <recommendedName>
        <fullName evidence="6">SWIM-type domain-containing protein</fullName>
    </recommendedName>
</protein>
<dbReference type="Proteomes" id="UP001549920">
    <property type="component" value="Unassembled WGS sequence"/>
</dbReference>
<reference evidence="4 5" key="1">
    <citation type="submission" date="2024-06" db="EMBL/GenBank/DDBJ databases">
        <title>A chromosome-level genome assembly of beet webworm, Loxostege sticticalis.</title>
        <authorList>
            <person name="Zhang Y."/>
        </authorList>
    </citation>
    <scope>NUCLEOTIDE SEQUENCE [LARGE SCALE GENOMIC DNA]</scope>
    <source>
        <strain evidence="4">AQ026</strain>
        <tissue evidence="4">Whole body</tissue>
    </source>
</reference>
<keyword evidence="1" id="KW-0862">Zinc</keyword>
<dbReference type="InterPro" id="IPR019080">
    <property type="entry name" value="YqaJ_viral_recombinase"/>
</dbReference>
<organism evidence="4 5">
    <name type="scientific">Loxostege sticticalis</name>
    <name type="common">Beet webworm moth</name>
    <dbReference type="NCBI Taxonomy" id="481309"/>
    <lineage>
        <taxon>Eukaryota</taxon>
        <taxon>Metazoa</taxon>
        <taxon>Ecdysozoa</taxon>
        <taxon>Arthropoda</taxon>
        <taxon>Hexapoda</taxon>
        <taxon>Insecta</taxon>
        <taxon>Pterygota</taxon>
        <taxon>Neoptera</taxon>
        <taxon>Endopterygota</taxon>
        <taxon>Lepidoptera</taxon>
        <taxon>Glossata</taxon>
        <taxon>Ditrysia</taxon>
        <taxon>Pyraloidea</taxon>
        <taxon>Crambidae</taxon>
        <taxon>Pyraustinae</taxon>
        <taxon>Loxostege</taxon>
    </lineage>
</organism>
<dbReference type="Gene3D" id="3.90.320.10">
    <property type="match status" value="1"/>
</dbReference>
<feature type="domain" description="SWIM-type" evidence="3">
    <location>
        <begin position="130"/>
        <end position="170"/>
    </location>
</feature>
<dbReference type="InterPro" id="IPR011604">
    <property type="entry name" value="PDDEXK-like_dom_sf"/>
</dbReference>
<dbReference type="InterPro" id="IPR051703">
    <property type="entry name" value="NF-kappa-B_Signaling_Reg"/>
</dbReference>
<dbReference type="SUPFAM" id="SSF68906">
    <property type="entry name" value="SAP domain"/>
    <property type="match status" value="1"/>
</dbReference>
<dbReference type="Pfam" id="PF02037">
    <property type="entry name" value="SAP"/>
    <property type="match status" value="1"/>
</dbReference>
<evidence type="ECO:0000259" key="3">
    <source>
        <dbReference type="PROSITE" id="PS50966"/>
    </source>
</evidence>
<dbReference type="PANTHER" id="PTHR46609:SF8">
    <property type="entry name" value="YQAJ VIRAL RECOMBINASE DOMAIN-CONTAINING PROTEIN"/>
    <property type="match status" value="1"/>
</dbReference>
<keyword evidence="1" id="KW-0863">Zinc-finger</keyword>
<feature type="domain" description="SAP" evidence="2">
    <location>
        <begin position="2"/>
        <end position="36"/>
    </location>
</feature>
<dbReference type="PROSITE" id="PS50800">
    <property type="entry name" value="SAP"/>
    <property type="match status" value="1"/>
</dbReference>
<comment type="caution">
    <text evidence="4">The sequence shown here is derived from an EMBL/GenBank/DDBJ whole genome shotgun (WGS) entry which is preliminary data.</text>
</comment>
<dbReference type="Pfam" id="PF09588">
    <property type="entry name" value="YqaJ"/>
    <property type="match status" value="1"/>
</dbReference>
<sequence>MYSTWKICELKDELRKRGASLRGKKADLIERLECYDRNFNFGQAEVVDEEPVMNLPSAEAYRDINSNTVLPPLNKTHIRHYLSMGADQKMDKVMQLYESRHLVTARSFITAGKDTYIKGICRKTMKNLHFEVNIKLDEFGSIEEAHCECPAGNGNVATCKHVAVLLLGIENMANRKCILLFETCTQRLQSFHAPKKPYSGTPVRASKLPRKKENLSVLYEPYPIKNINKNNYNSRVRNLVLNFPNSTMPLKQLYEPANPYGIETDHNYVVADPKEKLLYDLQLSSITKEQIQQIEEATRDQTLSKEWLEQRKKRLTASTFHTICHLRQTSMKTYAKQIQERKEFTSKATSHGIINEKIALEKYCKTYDIIALPCGLFVSQERPYLAASPDALLGSETIIEIKCPYASRYKMIDPVTVPYLVLKDNVLSLKPSTPYYYQIQGQLYCTGRKYCNLIVFTYKDMEVIYVYRDEPFIHYMILKLEEFYNRYFKDVILEKYLYYNYDRYLKNKK</sequence>
<dbReference type="InterPro" id="IPR003034">
    <property type="entry name" value="SAP_dom"/>
</dbReference>
<dbReference type="PANTHER" id="PTHR46609">
    <property type="entry name" value="EXONUCLEASE, PHAGE-TYPE/RECB, C-TERMINAL DOMAIN-CONTAINING PROTEIN"/>
    <property type="match status" value="1"/>
</dbReference>
<evidence type="ECO:0008006" key="6">
    <source>
        <dbReference type="Google" id="ProtNLM"/>
    </source>
</evidence>
<name>A0ABR3HT59_LOXSC</name>
<evidence type="ECO:0000313" key="5">
    <source>
        <dbReference type="Proteomes" id="UP001549920"/>
    </source>
</evidence>
<dbReference type="CDD" id="cd22343">
    <property type="entry name" value="PDDEXK_lambda_exonuclease-like"/>
    <property type="match status" value="1"/>
</dbReference>
<dbReference type="InterPro" id="IPR007527">
    <property type="entry name" value="Znf_SWIM"/>
</dbReference>
<dbReference type="SUPFAM" id="SSF52980">
    <property type="entry name" value="Restriction endonuclease-like"/>
    <property type="match status" value="1"/>
</dbReference>
<proteinExistence type="predicted"/>
<evidence type="ECO:0000313" key="4">
    <source>
        <dbReference type="EMBL" id="KAL0879678.1"/>
    </source>
</evidence>